<keyword evidence="2" id="KW-1185">Reference proteome</keyword>
<dbReference type="Proteomes" id="UP000199469">
    <property type="component" value="Unassembled WGS sequence"/>
</dbReference>
<evidence type="ECO:0000313" key="2">
    <source>
        <dbReference type="Proteomes" id="UP000199469"/>
    </source>
</evidence>
<organism evidence="1 2">
    <name type="scientific">Chryseobacterium wanjuense</name>
    <dbReference type="NCBI Taxonomy" id="356305"/>
    <lineage>
        <taxon>Bacteria</taxon>
        <taxon>Pseudomonadati</taxon>
        <taxon>Bacteroidota</taxon>
        <taxon>Flavobacteriia</taxon>
        <taxon>Flavobacteriales</taxon>
        <taxon>Weeksellaceae</taxon>
        <taxon>Chryseobacterium group</taxon>
        <taxon>Chryseobacterium</taxon>
    </lineage>
</organism>
<dbReference type="PROSITE" id="PS51257">
    <property type="entry name" value="PROKAR_LIPOPROTEIN"/>
    <property type="match status" value="1"/>
</dbReference>
<accession>A0A1I0MRH7</accession>
<reference evidence="2" key="1">
    <citation type="submission" date="2016-10" db="EMBL/GenBank/DDBJ databases">
        <authorList>
            <person name="Varghese N."/>
            <person name="Submissions S."/>
        </authorList>
    </citation>
    <scope>NUCLEOTIDE SEQUENCE [LARGE SCALE GENOMIC DNA]</scope>
    <source>
        <strain evidence="2">DSM 17724</strain>
    </source>
</reference>
<evidence type="ECO:0008006" key="3">
    <source>
        <dbReference type="Google" id="ProtNLM"/>
    </source>
</evidence>
<dbReference type="RefSeq" id="WP_089790174.1">
    <property type="nucleotide sequence ID" value="NZ_FOIU01000001.1"/>
</dbReference>
<dbReference type="EMBL" id="FOIU01000001">
    <property type="protein sequence ID" value="SEV91272.1"/>
    <property type="molecule type" value="Genomic_DNA"/>
</dbReference>
<dbReference type="STRING" id="356305.SAMN05421841_0160"/>
<sequence length="247" mass="29391">MKNILLCFSVFFLLFSCNKNENFKKNLEKQKESEVQKNKNSKYHTKLDTLVIKTENDIILNFEKKKFNKIIDDHPEFFDEMVQSPDTFYTINSLGFGSEAGKDSYYILYAYFLKQRNSVEKCSEQRKKLIKIYSNINSIFSALTYGGTYFAHQEPRILGYTEYSIYLHSLDNDASFKDPYDISKQKKLYLQSLRQLVKDETKIDTESTEEQKIDRSKKIDLLVDELDHLITNIFYLRCAQHFHYEHY</sequence>
<protein>
    <recommendedName>
        <fullName evidence="3">Lipoprotein</fullName>
    </recommendedName>
</protein>
<gene>
    <name evidence="1" type="ORF">SAMN05421841_0160</name>
</gene>
<name>A0A1I0MRH7_9FLAO</name>
<dbReference type="AlphaFoldDB" id="A0A1I0MRH7"/>
<evidence type="ECO:0000313" key="1">
    <source>
        <dbReference type="EMBL" id="SEV91272.1"/>
    </source>
</evidence>
<dbReference type="OrthoDB" id="676889at2"/>
<proteinExistence type="predicted"/>